<dbReference type="GO" id="GO:0015423">
    <property type="term" value="F:ABC-type maltose transporter activity"/>
    <property type="evidence" value="ECO:0007669"/>
    <property type="project" value="TreeGrafter"/>
</dbReference>
<keyword evidence="4" id="KW-0813">Transport</keyword>
<evidence type="ECO:0000256" key="9">
    <source>
        <dbReference type="ARBA" id="ARBA00022989"/>
    </source>
</evidence>
<proteinExistence type="inferred from homology"/>
<reference evidence="13 14" key="1">
    <citation type="submission" date="2018-06" db="EMBL/GenBank/DDBJ databases">
        <authorList>
            <consortium name="Pathogen Informatics"/>
            <person name="Doyle S."/>
        </authorList>
    </citation>
    <scope>NUCLEOTIDE SEQUENCE [LARGE SCALE GENOMIC DNA]</scope>
    <source>
        <strain evidence="13 14">NCTC10211</strain>
    </source>
</reference>
<keyword evidence="8 12" id="KW-0812">Transmembrane</keyword>
<dbReference type="PANTHER" id="PTHR32243:SF50">
    <property type="entry name" value="MALTOSE_MALTODEXTRIN TRANSPORT SYSTEM PERMEASE PROTEIN MALG"/>
    <property type="match status" value="1"/>
</dbReference>
<comment type="similarity">
    <text evidence="3">Belongs to the binding-protein-dependent transport system permease family. MalFG subfamily.</text>
</comment>
<gene>
    <name evidence="13" type="primary">malG</name>
    <name evidence="13" type="ORF">NCTC10211_01594</name>
</gene>
<evidence type="ECO:0000256" key="2">
    <source>
        <dbReference type="ARBA" id="ARBA00004429"/>
    </source>
</evidence>
<comment type="subcellular location">
    <subcellularLocation>
        <location evidence="2">Cell inner membrane</location>
        <topology evidence="2">Multi-pass membrane protein</topology>
    </subcellularLocation>
</comment>
<dbReference type="InterPro" id="IPR050901">
    <property type="entry name" value="BP-dep_ABC_trans_perm"/>
</dbReference>
<feature type="transmembrane region" description="Helical" evidence="12">
    <location>
        <begin position="122"/>
        <end position="144"/>
    </location>
</feature>
<evidence type="ECO:0000256" key="1">
    <source>
        <dbReference type="ARBA" id="ARBA00002264"/>
    </source>
</evidence>
<dbReference type="EMBL" id="UGYK01000002">
    <property type="protein sequence ID" value="SUI43976.1"/>
    <property type="molecule type" value="Genomic_DNA"/>
</dbReference>
<dbReference type="FunFam" id="1.10.3720.10:FF:000010">
    <property type="entry name" value="Maltose ABC transporter permease MalG"/>
    <property type="match status" value="1"/>
</dbReference>
<evidence type="ECO:0000256" key="6">
    <source>
        <dbReference type="ARBA" id="ARBA00022519"/>
    </source>
</evidence>
<evidence type="ECO:0000256" key="4">
    <source>
        <dbReference type="ARBA" id="ARBA00022448"/>
    </source>
</evidence>
<dbReference type="NCBIfam" id="NF008231">
    <property type="entry name" value="PRK10998.1"/>
    <property type="match status" value="1"/>
</dbReference>
<feature type="transmembrane region" description="Helical" evidence="12">
    <location>
        <begin position="84"/>
        <end position="110"/>
    </location>
</feature>
<evidence type="ECO:0000313" key="13">
    <source>
        <dbReference type="EMBL" id="SUI43976.1"/>
    </source>
</evidence>
<evidence type="ECO:0000256" key="10">
    <source>
        <dbReference type="ARBA" id="ARBA00023136"/>
    </source>
</evidence>
<name>A0A379YDI7_SERMA</name>
<dbReference type="AlphaFoldDB" id="A0A379YDI7"/>
<protein>
    <recommendedName>
        <fullName evidence="11">Maltose/maltodextrin transport system permease protein MalG</fullName>
    </recommendedName>
</protein>
<dbReference type="PANTHER" id="PTHR32243">
    <property type="entry name" value="MALTOSE TRANSPORT SYSTEM PERMEASE-RELATED"/>
    <property type="match status" value="1"/>
</dbReference>
<sequence length="332" mass="36099">MAMVQPKSQRLRLWITHILMLCFIALIMFPLLMVVAISLRSGNFATGSLIPETLSWDHWRLALGFSVTHADGSVTPPPFPVLLWLWNSIKIAAITAIGIVTLSTTCAYAFARMRFRGKSTLLKSMLIFQMFPAVLSLVALYALFDRLGQYIPFIGLNTHGGVIFAYMGGIALHVWTIKGLFRNHRQFAGRSGGAGWRHAVASVPSGAVAAVGADSGGGIHSVIYRRHHRSAGGVAAAARCEQLHAGGGDAAISQPAELPVGRLRRRRGAVGDTDYRRVPAGAALAGGRPDGRRREGVICATAVRLMFFLIFYPMDFKLQLGDQLAKPRRLLQ</sequence>
<comment type="function">
    <text evidence="1">Part of the ABC transporter complex MalEFGK involved in maltose/maltodextrin import. Probably responsible for the translocation of the substrate across the membrane.</text>
</comment>
<dbReference type="GO" id="GO:0005886">
    <property type="term" value="C:plasma membrane"/>
    <property type="evidence" value="ECO:0007669"/>
    <property type="project" value="UniProtKB-SubCell"/>
</dbReference>
<dbReference type="GO" id="GO:0042956">
    <property type="term" value="P:maltodextrin transmembrane transport"/>
    <property type="evidence" value="ECO:0007669"/>
    <property type="project" value="TreeGrafter"/>
</dbReference>
<evidence type="ECO:0000256" key="12">
    <source>
        <dbReference type="SAM" id="Phobius"/>
    </source>
</evidence>
<keyword evidence="6" id="KW-0997">Cell inner membrane</keyword>
<feature type="transmembrane region" description="Helical" evidence="12">
    <location>
        <begin position="150"/>
        <end position="175"/>
    </location>
</feature>
<accession>A0A379YDI7</accession>
<dbReference type="SUPFAM" id="SSF161098">
    <property type="entry name" value="MetI-like"/>
    <property type="match status" value="1"/>
</dbReference>
<keyword evidence="7" id="KW-0762">Sugar transport</keyword>
<feature type="transmembrane region" description="Helical" evidence="12">
    <location>
        <begin position="12"/>
        <end position="39"/>
    </location>
</feature>
<evidence type="ECO:0000256" key="5">
    <source>
        <dbReference type="ARBA" id="ARBA00022475"/>
    </source>
</evidence>
<organism evidence="13 14">
    <name type="scientific">Serratia marcescens</name>
    <dbReference type="NCBI Taxonomy" id="615"/>
    <lineage>
        <taxon>Bacteria</taxon>
        <taxon>Pseudomonadati</taxon>
        <taxon>Pseudomonadota</taxon>
        <taxon>Gammaproteobacteria</taxon>
        <taxon>Enterobacterales</taxon>
        <taxon>Yersiniaceae</taxon>
        <taxon>Serratia</taxon>
    </lineage>
</organism>
<keyword evidence="5" id="KW-1003">Cell membrane</keyword>
<feature type="transmembrane region" description="Helical" evidence="12">
    <location>
        <begin position="296"/>
        <end position="314"/>
    </location>
</feature>
<dbReference type="Proteomes" id="UP000254765">
    <property type="component" value="Unassembled WGS sequence"/>
</dbReference>
<evidence type="ECO:0000313" key="14">
    <source>
        <dbReference type="Proteomes" id="UP000254765"/>
    </source>
</evidence>
<evidence type="ECO:0000256" key="8">
    <source>
        <dbReference type="ARBA" id="ARBA00022692"/>
    </source>
</evidence>
<dbReference type="InterPro" id="IPR035906">
    <property type="entry name" value="MetI-like_sf"/>
</dbReference>
<evidence type="ECO:0000256" key="3">
    <source>
        <dbReference type="ARBA" id="ARBA00009047"/>
    </source>
</evidence>
<evidence type="ECO:0000256" key="7">
    <source>
        <dbReference type="ARBA" id="ARBA00022597"/>
    </source>
</evidence>
<keyword evidence="9 12" id="KW-1133">Transmembrane helix</keyword>
<evidence type="ECO:0000256" key="11">
    <source>
        <dbReference type="ARBA" id="ARBA00041109"/>
    </source>
</evidence>
<dbReference type="Gene3D" id="1.10.3720.10">
    <property type="entry name" value="MetI-like"/>
    <property type="match status" value="1"/>
</dbReference>
<keyword evidence="10 12" id="KW-0472">Membrane</keyword>